<reference evidence="1" key="1">
    <citation type="submission" date="2019-08" db="EMBL/GenBank/DDBJ databases">
        <authorList>
            <person name="Kucharzyk K."/>
            <person name="Murdoch R.W."/>
            <person name="Higgins S."/>
            <person name="Loffler F."/>
        </authorList>
    </citation>
    <scope>NUCLEOTIDE SEQUENCE</scope>
</reference>
<accession>A0A645G4J5</accession>
<evidence type="ECO:0000313" key="1">
    <source>
        <dbReference type="EMBL" id="MPN21778.1"/>
    </source>
</evidence>
<sequence length="53" mass="5772">MIVRLKLIQQKCAQDTGDGVQCGVHHLLDRKIVRAPVGGYVGDVPCRDGRAVE</sequence>
<protein>
    <submittedName>
        <fullName evidence="1">Uncharacterized protein</fullName>
    </submittedName>
</protein>
<dbReference type="EMBL" id="VSSQ01069837">
    <property type="protein sequence ID" value="MPN21778.1"/>
    <property type="molecule type" value="Genomic_DNA"/>
</dbReference>
<gene>
    <name evidence="1" type="ORF">SDC9_169158</name>
</gene>
<proteinExistence type="predicted"/>
<organism evidence="1">
    <name type="scientific">bioreactor metagenome</name>
    <dbReference type="NCBI Taxonomy" id="1076179"/>
    <lineage>
        <taxon>unclassified sequences</taxon>
        <taxon>metagenomes</taxon>
        <taxon>ecological metagenomes</taxon>
    </lineage>
</organism>
<name>A0A645G4J5_9ZZZZ</name>
<comment type="caution">
    <text evidence="1">The sequence shown here is derived from an EMBL/GenBank/DDBJ whole genome shotgun (WGS) entry which is preliminary data.</text>
</comment>
<dbReference type="AlphaFoldDB" id="A0A645G4J5"/>